<dbReference type="PANTHER" id="PTHR43193:SF2">
    <property type="entry name" value="POLYFERREDOXIN PROTEIN FWDF"/>
    <property type="match status" value="1"/>
</dbReference>
<dbReference type="GO" id="GO:0046872">
    <property type="term" value="F:metal ion binding"/>
    <property type="evidence" value="ECO:0007669"/>
    <property type="project" value="UniProtKB-KW"/>
</dbReference>
<dbReference type="Pfam" id="PF12838">
    <property type="entry name" value="Fer4_7"/>
    <property type="match status" value="1"/>
</dbReference>
<feature type="domain" description="4Fe-4S ferredoxin-type" evidence="4">
    <location>
        <begin position="3"/>
        <end position="32"/>
    </location>
</feature>
<dbReference type="PANTHER" id="PTHR43193">
    <property type="match status" value="1"/>
</dbReference>
<reference evidence="5 6" key="1">
    <citation type="submission" date="2018-08" db="EMBL/GenBank/DDBJ databases">
        <title>A genome reference for cultivated species of the human gut microbiota.</title>
        <authorList>
            <person name="Zou Y."/>
            <person name="Xue W."/>
            <person name="Luo G."/>
        </authorList>
    </citation>
    <scope>NUCLEOTIDE SEQUENCE [LARGE SCALE GENOMIC DNA]</scope>
    <source>
        <strain evidence="5 6">AM36-3AA</strain>
    </source>
</reference>
<dbReference type="Proteomes" id="UP000286104">
    <property type="component" value="Unassembled WGS sequence"/>
</dbReference>
<dbReference type="GO" id="GO:0051536">
    <property type="term" value="F:iron-sulfur cluster binding"/>
    <property type="evidence" value="ECO:0007669"/>
    <property type="project" value="UniProtKB-KW"/>
</dbReference>
<dbReference type="PROSITE" id="PS00198">
    <property type="entry name" value="4FE4S_FER_1"/>
    <property type="match status" value="2"/>
</dbReference>
<dbReference type="SUPFAM" id="SSF54862">
    <property type="entry name" value="4Fe-4S ferredoxins"/>
    <property type="match status" value="1"/>
</dbReference>
<sequence length="62" mass="6962">MNVSLYERKDECCGCEACSQICPKGAINMVADEEGYLYPIIDNIKCVKCLKCLHVCPFKNTI</sequence>
<dbReference type="InterPro" id="IPR017896">
    <property type="entry name" value="4Fe4S_Fe-S-bd"/>
</dbReference>
<accession>A0A414A0M3</accession>
<dbReference type="InterPro" id="IPR052977">
    <property type="entry name" value="Polyferredoxin-like_ET"/>
</dbReference>
<dbReference type="PROSITE" id="PS51379">
    <property type="entry name" value="4FE4S_FER_2"/>
    <property type="match status" value="2"/>
</dbReference>
<dbReference type="AlphaFoldDB" id="A0A414A0M3"/>
<evidence type="ECO:0000313" key="6">
    <source>
        <dbReference type="Proteomes" id="UP000286104"/>
    </source>
</evidence>
<evidence type="ECO:0000256" key="3">
    <source>
        <dbReference type="ARBA" id="ARBA00023014"/>
    </source>
</evidence>
<dbReference type="RefSeq" id="WP_118390106.1">
    <property type="nucleotide sequence ID" value="NZ_QSHU01000011.1"/>
</dbReference>
<dbReference type="InterPro" id="IPR017900">
    <property type="entry name" value="4Fe4S_Fe_S_CS"/>
</dbReference>
<evidence type="ECO:0000259" key="4">
    <source>
        <dbReference type="PROSITE" id="PS51379"/>
    </source>
</evidence>
<keyword evidence="3" id="KW-0411">Iron-sulfur</keyword>
<dbReference type="EMBL" id="QSHU01000011">
    <property type="protein sequence ID" value="RHC38903.1"/>
    <property type="molecule type" value="Genomic_DNA"/>
</dbReference>
<feature type="domain" description="4Fe-4S ferredoxin-type" evidence="4">
    <location>
        <begin position="37"/>
        <end position="62"/>
    </location>
</feature>
<dbReference type="Gene3D" id="3.30.70.20">
    <property type="match status" value="1"/>
</dbReference>
<name>A0A414A0M3_9FIRM</name>
<comment type="caution">
    <text evidence="5">The sequence shown here is derived from an EMBL/GenBank/DDBJ whole genome shotgun (WGS) entry which is preliminary data.</text>
</comment>
<gene>
    <name evidence="5" type="ORF">DW848_09065</name>
</gene>
<evidence type="ECO:0000313" key="5">
    <source>
        <dbReference type="EMBL" id="RHC38903.1"/>
    </source>
</evidence>
<proteinExistence type="predicted"/>
<evidence type="ECO:0000256" key="1">
    <source>
        <dbReference type="ARBA" id="ARBA00022723"/>
    </source>
</evidence>
<protein>
    <submittedName>
        <fullName evidence="5">4Fe-4S dicluster domain-containing protein</fullName>
    </submittedName>
</protein>
<keyword evidence="2" id="KW-0408">Iron</keyword>
<keyword evidence="1" id="KW-0479">Metal-binding</keyword>
<evidence type="ECO:0000256" key="2">
    <source>
        <dbReference type="ARBA" id="ARBA00023004"/>
    </source>
</evidence>
<organism evidence="5 6">
    <name type="scientific">Agathobacter rectalis</name>
    <dbReference type="NCBI Taxonomy" id="39491"/>
    <lineage>
        <taxon>Bacteria</taxon>
        <taxon>Bacillati</taxon>
        <taxon>Bacillota</taxon>
        <taxon>Clostridia</taxon>
        <taxon>Lachnospirales</taxon>
        <taxon>Lachnospiraceae</taxon>
        <taxon>Agathobacter</taxon>
    </lineage>
</organism>